<dbReference type="InterPro" id="IPR001608">
    <property type="entry name" value="Ala_racemase_N"/>
</dbReference>
<dbReference type="GO" id="GO:0046872">
    <property type="term" value="F:metal ion binding"/>
    <property type="evidence" value="ECO:0007669"/>
    <property type="project" value="UniProtKB-KW"/>
</dbReference>
<evidence type="ECO:0000256" key="10">
    <source>
        <dbReference type="ARBA" id="ARBA00055764"/>
    </source>
</evidence>
<dbReference type="HOGENOM" id="CLU_031639_0_0_1"/>
<dbReference type="Gene3D" id="2.40.37.20">
    <property type="entry name" value="D-serine dehydratase-like domain"/>
    <property type="match status" value="1"/>
</dbReference>
<dbReference type="EMBL" id="HE796911">
    <property type="protein sequence ID" value="CCL99046.1"/>
    <property type="molecule type" value="Genomic_DNA"/>
</dbReference>
<evidence type="ECO:0000256" key="1">
    <source>
        <dbReference type="ARBA" id="ARBA00001933"/>
    </source>
</evidence>
<dbReference type="PANTHER" id="PTHR28004">
    <property type="entry name" value="ZGC:162816-RELATED"/>
    <property type="match status" value="1"/>
</dbReference>
<evidence type="ECO:0000256" key="2">
    <source>
        <dbReference type="ARBA" id="ARBA00001947"/>
    </source>
</evidence>
<evidence type="ECO:0000256" key="11">
    <source>
        <dbReference type="ARBA" id="ARBA00066349"/>
    </source>
</evidence>
<gene>
    <name evidence="15" type="ORF">FIBRA_01055</name>
</gene>
<dbReference type="OrthoDB" id="20198at2759"/>
<dbReference type="RefSeq" id="XP_012178329.1">
    <property type="nucleotide sequence ID" value="XM_012322939.1"/>
</dbReference>
<evidence type="ECO:0000256" key="9">
    <source>
        <dbReference type="ARBA" id="ARBA00051198"/>
    </source>
</evidence>
<comment type="cofactor">
    <cofactor evidence="2">
        <name>Zn(2+)</name>
        <dbReference type="ChEBI" id="CHEBI:29105"/>
    </cofactor>
</comment>
<dbReference type="EC" id="4.3.1.18" evidence="11"/>
<dbReference type="InterPro" id="IPR051466">
    <property type="entry name" value="D-amino_acid_metab_enzyme"/>
</dbReference>
<dbReference type="InterPro" id="IPR029066">
    <property type="entry name" value="PLP-binding_barrel"/>
</dbReference>
<comment type="catalytic activity">
    <reaction evidence="9">
        <text>D-serine = pyruvate + NH4(+)</text>
        <dbReference type="Rhea" id="RHEA:13977"/>
        <dbReference type="ChEBI" id="CHEBI:15361"/>
        <dbReference type="ChEBI" id="CHEBI:28938"/>
        <dbReference type="ChEBI" id="CHEBI:35247"/>
        <dbReference type="EC" id="4.3.1.18"/>
    </reaction>
    <physiologicalReaction direction="left-to-right" evidence="9">
        <dbReference type="Rhea" id="RHEA:13978"/>
    </physiologicalReaction>
</comment>
<dbReference type="Proteomes" id="UP000006352">
    <property type="component" value="Unassembled WGS sequence"/>
</dbReference>
<evidence type="ECO:0000256" key="13">
    <source>
        <dbReference type="ARBA" id="ARBA00075219"/>
    </source>
</evidence>
<dbReference type="AlphaFoldDB" id="J4I8A0"/>
<reference evidence="15 16" key="1">
    <citation type="journal article" date="2012" name="Appl. Environ. Microbiol.">
        <title>Short-read sequencing for genomic analysis of the brown rot fungus Fibroporia radiculosa.</title>
        <authorList>
            <person name="Tang J.D."/>
            <person name="Perkins A.D."/>
            <person name="Sonstegard T.S."/>
            <person name="Schroeder S.G."/>
            <person name="Burgess S.C."/>
            <person name="Diehl S.V."/>
        </authorList>
    </citation>
    <scope>NUCLEOTIDE SEQUENCE [LARGE SCALE GENOMIC DNA]</scope>
    <source>
        <strain evidence="15 16">TFFH 294</strain>
    </source>
</reference>
<dbReference type="FunFam" id="3.20.20.10:FF:000016">
    <property type="entry name" value="D-serine dehydratase"/>
    <property type="match status" value="1"/>
</dbReference>
<evidence type="ECO:0000256" key="12">
    <source>
        <dbReference type="ARBA" id="ARBA00069616"/>
    </source>
</evidence>
<evidence type="ECO:0000313" key="16">
    <source>
        <dbReference type="Proteomes" id="UP000006352"/>
    </source>
</evidence>
<keyword evidence="16" id="KW-1185">Reference proteome</keyword>
<dbReference type="Pfam" id="PF14031">
    <property type="entry name" value="D-ser_dehydrat"/>
    <property type="match status" value="1"/>
</dbReference>
<keyword evidence="6" id="KW-0862">Zinc</keyword>
<organism evidence="15 16">
    <name type="scientific">Fibroporia radiculosa</name>
    <dbReference type="NCBI Taxonomy" id="599839"/>
    <lineage>
        <taxon>Eukaryota</taxon>
        <taxon>Fungi</taxon>
        <taxon>Dikarya</taxon>
        <taxon>Basidiomycota</taxon>
        <taxon>Agaricomycotina</taxon>
        <taxon>Agaricomycetes</taxon>
        <taxon>Polyporales</taxon>
        <taxon>Fibroporiaceae</taxon>
        <taxon>Fibroporia</taxon>
    </lineage>
</organism>
<dbReference type="SMART" id="SM01119">
    <property type="entry name" value="D-ser_dehydrat"/>
    <property type="match status" value="1"/>
</dbReference>
<protein>
    <recommendedName>
        <fullName evidence="12">D-serine dehydratase</fullName>
        <ecNumber evidence="11">4.3.1.18</ecNumber>
    </recommendedName>
    <alternativeName>
        <fullName evidence="13">D-serine deaminase</fullName>
    </alternativeName>
</protein>
<dbReference type="STRING" id="599839.J4I8A0"/>
<evidence type="ECO:0000259" key="14">
    <source>
        <dbReference type="SMART" id="SM01119"/>
    </source>
</evidence>
<keyword evidence="4" id="KW-0216">Detoxification</keyword>
<dbReference type="GO" id="GO:0009636">
    <property type="term" value="P:response to toxic substance"/>
    <property type="evidence" value="ECO:0007669"/>
    <property type="project" value="UniProtKB-KW"/>
</dbReference>
<evidence type="ECO:0000256" key="3">
    <source>
        <dbReference type="ARBA" id="ARBA00005323"/>
    </source>
</evidence>
<feature type="domain" description="D-serine dehydratase-like" evidence="14">
    <location>
        <begin position="333"/>
        <end position="437"/>
    </location>
</feature>
<dbReference type="Pfam" id="PF01168">
    <property type="entry name" value="Ala_racemase_N"/>
    <property type="match status" value="1"/>
</dbReference>
<evidence type="ECO:0000256" key="6">
    <source>
        <dbReference type="ARBA" id="ARBA00022833"/>
    </source>
</evidence>
<dbReference type="PANTHER" id="PTHR28004:SF2">
    <property type="entry name" value="D-SERINE DEHYDRATASE"/>
    <property type="match status" value="1"/>
</dbReference>
<dbReference type="InterPro" id="IPR042208">
    <property type="entry name" value="D-ser_dehydrat-like_sf"/>
</dbReference>
<evidence type="ECO:0000256" key="7">
    <source>
        <dbReference type="ARBA" id="ARBA00022898"/>
    </source>
</evidence>
<dbReference type="GeneID" id="24093957"/>
<dbReference type="SUPFAM" id="SSF51419">
    <property type="entry name" value="PLP-binding barrel"/>
    <property type="match status" value="1"/>
</dbReference>
<evidence type="ECO:0000256" key="8">
    <source>
        <dbReference type="ARBA" id="ARBA00023239"/>
    </source>
</evidence>
<dbReference type="InParanoid" id="J4I8A0"/>
<evidence type="ECO:0000256" key="4">
    <source>
        <dbReference type="ARBA" id="ARBA00022575"/>
    </source>
</evidence>
<accession>J4I8A0</accession>
<sequence>MSAFTIQTKTPFHISAKPEKQELLDEYKGKPLNAIRTPAIVIDRALFAKNCAQMHENARQWGASFRAHVKSHKTSEGTRLQLISSGDQTHAIVVSTVMEACEVIRDGLVADGTVNDILYGLPVALNKVQDLSSLWEEIAAFDAKLRILIDHPDQVKFLEAFERSRANPRRWSVFIKVDCGQKRAGLDPTSLLFKSLLTTVFSSPVISVYGFYSHAGNSYGSTSMSEAASFLSLEIQAVNDAAGLALSILAEQNRTGRQEPFVLAIGATPTAHAATAKSRAQLETHLNGRLEIHAGRPRLYHNEHLRTNIGAGNYPLLDLQQLHTGLVDPKRIAQRVLATVISYYPGRGEDGKDEALCDAGAIALSKDTGPLGGFGDVVGRPWRLGRISQEHGVLTQKVGALSGGGSQERLQVGEMIQIVGQHACLILAAYPWYYVVDSDMPSRGEVVEDVWVPWKGW</sequence>
<comment type="cofactor">
    <cofactor evidence="1">
        <name>pyridoxal 5'-phosphate</name>
        <dbReference type="ChEBI" id="CHEBI:597326"/>
    </cofactor>
</comment>
<dbReference type="GO" id="GO:0036088">
    <property type="term" value="P:D-serine catabolic process"/>
    <property type="evidence" value="ECO:0007669"/>
    <property type="project" value="TreeGrafter"/>
</dbReference>
<proteinExistence type="inferred from homology"/>
<evidence type="ECO:0000256" key="5">
    <source>
        <dbReference type="ARBA" id="ARBA00022723"/>
    </source>
</evidence>
<dbReference type="Gene3D" id="3.20.20.10">
    <property type="entry name" value="Alanine racemase"/>
    <property type="match status" value="1"/>
</dbReference>
<comment type="similarity">
    <text evidence="3">Belongs to the DSD1 family.</text>
</comment>
<dbReference type="GO" id="GO:0008721">
    <property type="term" value="F:D-serine ammonia-lyase activity"/>
    <property type="evidence" value="ECO:0007669"/>
    <property type="project" value="UniProtKB-EC"/>
</dbReference>
<dbReference type="InterPro" id="IPR026956">
    <property type="entry name" value="D-ser_dehydrat-like_dom"/>
</dbReference>
<comment type="function">
    <text evidence="10">Catalyzes the conversion of D-serine to pyruvate and ammonia. May play a role in D-serine detoxification.</text>
</comment>
<keyword evidence="8" id="KW-0456">Lyase</keyword>
<evidence type="ECO:0000313" key="15">
    <source>
        <dbReference type="EMBL" id="CCL99046.1"/>
    </source>
</evidence>
<keyword evidence="7" id="KW-0663">Pyridoxal phosphate</keyword>
<keyword evidence="5" id="KW-0479">Metal-binding</keyword>
<dbReference type="FunCoup" id="J4I8A0">
    <property type="interactions" value="25"/>
</dbReference>
<name>J4I8A0_9APHY</name>